<evidence type="ECO:0000313" key="2">
    <source>
        <dbReference type="EMBL" id="KAJ9140626.1"/>
    </source>
</evidence>
<comment type="caution">
    <text evidence="2">The sequence shown here is derived from an EMBL/GenBank/DDBJ whole genome shotgun (WGS) entry which is preliminary data.</text>
</comment>
<accession>A0ABQ9KMQ7</accession>
<name>A0ABQ9KMQ7_HEVBR</name>
<feature type="signal peptide" evidence="1">
    <location>
        <begin position="1"/>
        <end position="24"/>
    </location>
</feature>
<feature type="chain" id="PRO_5045714000" evidence="1">
    <location>
        <begin position="25"/>
        <end position="162"/>
    </location>
</feature>
<keyword evidence="1" id="KW-0732">Signal</keyword>
<evidence type="ECO:0000313" key="3">
    <source>
        <dbReference type="Proteomes" id="UP001174677"/>
    </source>
</evidence>
<gene>
    <name evidence="2" type="ORF">P3X46_031251</name>
</gene>
<sequence length="162" mass="17732">MHRTLAALCSVAMICIFFDPLASATVEKDLLGECVTSAQCEPGFLEPVISTFGPHAKHAHFEPLNLSSPSLVHLTMVDPTCVSEPSPIGPSFNELAVVPYEPIEASLLSAQDRTPINMHSYVKVGRLLEQRKMKNKLISELFDFSPKLSRVGKRKGTLKGNN</sequence>
<keyword evidence="3" id="KW-1185">Reference proteome</keyword>
<evidence type="ECO:0000256" key="1">
    <source>
        <dbReference type="SAM" id="SignalP"/>
    </source>
</evidence>
<proteinExistence type="predicted"/>
<organism evidence="2 3">
    <name type="scientific">Hevea brasiliensis</name>
    <name type="common">Para rubber tree</name>
    <name type="synonym">Siphonia brasiliensis</name>
    <dbReference type="NCBI Taxonomy" id="3981"/>
    <lineage>
        <taxon>Eukaryota</taxon>
        <taxon>Viridiplantae</taxon>
        <taxon>Streptophyta</taxon>
        <taxon>Embryophyta</taxon>
        <taxon>Tracheophyta</taxon>
        <taxon>Spermatophyta</taxon>
        <taxon>Magnoliopsida</taxon>
        <taxon>eudicotyledons</taxon>
        <taxon>Gunneridae</taxon>
        <taxon>Pentapetalae</taxon>
        <taxon>rosids</taxon>
        <taxon>fabids</taxon>
        <taxon>Malpighiales</taxon>
        <taxon>Euphorbiaceae</taxon>
        <taxon>Crotonoideae</taxon>
        <taxon>Micrandreae</taxon>
        <taxon>Hevea</taxon>
    </lineage>
</organism>
<reference evidence="2" key="1">
    <citation type="journal article" date="2023" name="Plant Biotechnol. J.">
        <title>Chromosome-level wild Hevea brasiliensis genome provides new tools for genomic-assisted breeding and valuable loci to elevate rubber yield.</title>
        <authorList>
            <person name="Cheng H."/>
            <person name="Song X."/>
            <person name="Hu Y."/>
            <person name="Wu T."/>
            <person name="Yang Q."/>
            <person name="An Z."/>
            <person name="Feng S."/>
            <person name="Deng Z."/>
            <person name="Wu W."/>
            <person name="Zeng X."/>
            <person name="Tu M."/>
            <person name="Wang X."/>
            <person name="Huang H."/>
        </authorList>
    </citation>
    <scope>NUCLEOTIDE SEQUENCE</scope>
    <source>
        <strain evidence="2">MT/VB/25A 57/8</strain>
    </source>
</reference>
<protein>
    <submittedName>
        <fullName evidence="2">Uncharacterized protein</fullName>
    </submittedName>
</protein>
<dbReference type="EMBL" id="JARPOI010000017">
    <property type="protein sequence ID" value="KAJ9140626.1"/>
    <property type="molecule type" value="Genomic_DNA"/>
</dbReference>
<dbReference type="Proteomes" id="UP001174677">
    <property type="component" value="Chromosome 17"/>
</dbReference>